<reference evidence="1 2" key="1">
    <citation type="submission" date="2013-01" db="EMBL/GenBank/DDBJ databases">
        <authorList>
            <person name="Bench S."/>
        </authorList>
    </citation>
    <scope>NUCLEOTIDE SEQUENCE [LARGE SCALE GENOMIC DNA]</scope>
    <source>
        <strain evidence="1 2">WH 0005</strain>
    </source>
</reference>
<sequence length="72" mass="8016">MKNLQILTFLAIGLLIVMLLNIMPIAANSESNYSTSHTCDVQSFLVLGVRSSELGVRSSELGVRRRDIRCTY</sequence>
<dbReference type="AlphaFoldDB" id="T2IRG0"/>
<comment type="caution">
    <text evidence="1">The sequence shown here is derived from an EMBL/GenBank/DDBJ whole genome shotgun (WGS) entry which is preliminary data.</text>
</comment>
<dbReference type="RefSeq" id="WP_021833068.1">
    <property type="nucleotide sequence ID" value="NZ_CAQL01000564.1"/>
</dbReference>
<gene>
    <name evidence="1" type="ORF">CWATWH0005_5888</name>
</gene>
<dbReference type="EMBL" id="CAQL01000564">
    <property type="protein sequence ID" value="CCQ56141.1"/>
    <property type="molecule type" value="Genomic_DNA"/>
</dbReference>
<name>T2IRG0_CROWT</name>
<accession>T2IRG0</accession>
<reference evidence="1 2" key="2">
    <citation type="submission" date="2013-09" db="EMBL/GenBank/DDBJ databases">
        <title>Whole genome comparison of six Crocosphaera watsonii strains with differing phenotypes.</title>
        <authorList>
            <person name="Bench S.R."/>
            <person name="Heller P."/>
            <person name="Frank I."/>
            <person name="Arciniega M."/>
            <person name="Shilova I.N."/>
            <person name="Zehr J.P."/>
        </authorList>
    </citation>
    <scope>NUCLEOTIDE SEQUENCE [LARGE SCALE GENOMIC DNA]</scope>
    <source>
        <strain evidence="1 2">WH 0005</strain>
    </source>
</reference>
<dbReference type="Proteomes" id="UP000017981">
    <property type="component" value="Unassembled WGS sequence"/>
</dbReference>
<proteinExistence type="predicted"/>
<organism evidence="1 2">
    <name type="scientific">Crocosphaera watsonii WH 0005</name>
    <dbReference type="NCBI Taxonomy" id="423472"/>
    <lineage>
        <taxon>Bacteria</taxon>
        <taxon>Bacillati</taxon>
        <taxon>Cyanobacteriota</taxon>
        <taxon>Cyanophyceae</taxon>
        <taxon>Oscillatoriophycideae</taxon>
        <taxon>Chroococcales</taxon>
        <taxon>Aphanothecaceae</taxon>
        <taxon>Crocosphaera</taxon>
    </lineage>
</organism>
<evidence type="ECO:0000313" key="1">
    <source>
        <dbReference type="EMBL" id="CCQ56141.1"/>
    </source>
</evidence>
<evidence type="ECO:0000313" key="2">
    <source>
        <dbReference type="Proteomes" id="UP000017981"/>
    </source>
</evidence>
<protein>
    <submittedName>
        <fullName evidence="1">Uncharacterized protein</fullName>
    </submittedName>
</protein>